<dbReference type="EMBL" id="BTRK01000003">
    <property type="protein sequence ID" value="GMR40262.1"/>
    <property type="molecule type" value="Genomic_DNA"/>
</dbReference>
<evidence type="ECO:0000256" key="1">
    <source>
        <dbReference type="PROSITE-ProRule" id="PRU01005"/>
    </source>
</evidence>
<dbReference type="PANTHER" id="PTHR21724:SF94">
    <property type="entry name" value="SHKT DOMAIN-CONTAINING PROTEIN"/>
    <property type="match status" value="1"/>
</dbReference>
<evidence type="ECO:0000313" key="4">
    <source>
        <dbReference type="Proteomes" id="UP001328107"/>
    </source>
</evidence>
<keyword evidence="4" id="KW-1185">Reference proteome</keyword>
<dbReference type="PANTHER" id="PTHR21724">
    <property type="entry name" value="SHKT DOMAIN-CONTAINING PROTEIN"/>
    <property type="match status" value="1"/>
</dbReference>
<protein>
    <recommendedName>
        <fullName evidence="2">ShKT domain-containing protein</fullName>
    </recommendedName>
</protein>
<feature type="non-terminal residue" evidence="3">
    <location>
        <position position="1"/>
    </location>
</feature>
<dbReference type="Gene3D" id="1.10.10.1940">
    <property type="match status" value="1"/>
</dbReference>
<evidence type="ECO:0000259" key="2">
    <source>
        <dbReference type="PROSITE" id="PS51670"/>
    </source>
</evidence>
<evidence type="ECO:0000313" key="3">
    <source>
        <dbReference type="EMBL" id="GMR40262.1"/>
    </source>
</evidence>
<dbReference type="SMART" id="SM00254">
    <property type="entry name" value="ShKT"/>
    <property type="match status" value="2"/>
</dbReference>
<reference evidence="4" key="1">
    <citation type="submission" date="2022-10" db="EMBL/GenBank/DDBJ databases">
        <title>Genome assembly of Pristionchus species.</title>
        <authorList>
            <person name="Yoshida K."/>
            <person name="Sommer R.J."/>
        </authorList>
    </citation>
    <scope>NUCLEOTIDE SEQUENCE [LARGE SCALE GENOMIC DNA]</scope>
    <source>
        <strain evidence="4">RS5460</strain>
    </source>
</reference>
<dbReference type="AlphaFoldDB" id="A0AAN5CE48"/>
<keyword evidence="1" id="KW-1015">Disulfide bond</keyword>
<dbReference type="Pfam" id="PF01549">
    <property type="entry name" value="ShK"/>
    <property type="match status" value="2"/>
</dbReference>
<proteinExistence type="predicted"/>
<feature type="disulfide bond" evidence="1">
    <location>
        <begin position="96"/>
        <end position="130"/>
    </location>
</feature>
<gene>
    <name evidence="3" type="ORF">PMAYCL1PPCAC_10457</name>
</gene>
<accession>A0AAN5CE48</accession>
<dbReference type="PROSITE" id="PS51670">
    <property type="entry name" value="SHKT"/>
    <property type="match status" value="1"/>
</dbReference>
<dbReference type="InterPro" id="IPR003582">
    <property type="entry name" value="ShKT_dom"/>
</dbReference>
<feature type="domain" description="ShKT" evidence="2">
    <location>
        <begin position="96"/>
        <end position="130"/>
    </location>
</feature>
<sequence>REALPTRMFKTEKLTGYIPRFSSSAMRLVPVILLIILGFLGTIEALTECVDLGDECAAKAHLCTIRMYDSITDYYCKKTCGRDCTPFTTTTTQRPCMDRAPDCADKVDICTRPEYASTAEKFCYKTCGLCT</sequence>
<dbReference type="Proteomes" id="UP001328107">
    <property type="component" value="Unassembled WGS sequence"/>
</dbReference>
<dbReference type="Gene3D" id="1.10.10.1870">
    <property type="entry name" value="ShTK domain-like"/>
    <property type="match status" value="1"/>
</dbReference>
<comment type="caution">
    <text evidence="3">The sequence shown here is derived from an EMBL/GenBank/DDBJ whole genome shotgun (WGS) entry which is preliminary data.</text>
</comment>
<organism evidence="3 4">
    <name type="scientific">Pristionchus mayeri</name>
    <dbReference type="NCBI Taxonomy" id="1317129"/>
    <lineage>
        <taxon>Eukaryota</taxon>
        <taxon>Metazoa</taxon>
        <taxon>Ecdysozoa</taxon>
        <taxon>Nematoda</taxon>
        <taxon>Chromadorea</taxon>
        <taxon>Rhabditida</taxon>
        <taxon>Rhabditina</taxon>
        <taxon>Diplogasteromorpha</taxon>
        <taxon>Diplogasteroidea</taxon>
        <taxon>Neodiplogasteridae</taxon>
        <taxon>Pristionchus</taxon>
    </lineage>
</organism>
<comment type="caution">
    <text evidence="1">Lacks conserved residue(s) required for the propagation of feature annotation.</text>
</comment>
<name>A0AAN5CE48_9BILA</name>